<evidence type="ECO:0000256" key="6">
    <source>
        <dbReference type="ARBA" id="ARBA00023157"/>
    </source>
</evidence>
<evidence type="ECO:0000256" key="9">
    <source>
        <dbReference type="ARBA" id="ARBA00037420"/>
    </source>
</evidence>
<evidence type="ECO:0000256" key="5">
    <source>
        <dbReference type="ARBA" id="ARBA00023002"/>
    </source>
</evidence>
<dbReference type="Proteomes" id="UP000184522">
    <property type="component" value="Unassembled WGS sequence"/>
</dbReference>
<keyword evidence="7" id="KW-0676">Redox-active center</keyword>
<dbReference type="GO" id="GO:0042744">
    <property type="term" value="P:hydrogen peroxide catabolic process"/>
    <property type="evidence" value="ECO:0007669"/>
    <property type="project" value="TreeGrafter"/>
</dbReference>
<keyword evidence="5" id="KW-0560">Oxidoreductase</keyword>
<dbReference type="InterPro" id="IPR050217">
    <property type="entry name" value="Peroxiredoxin"/>
</dbReference>
<feature type="active site" description="Cysteine sulfenic acid (-SOH) intermediate; for peroxidase activity" evidence="10">
    <location>
        <position position="51"/>
    </location>
</feature>
<dbReference type="GO" id="GO:0033554">
    <property type="term" value="P:cellular response to stress"/>
    <property type="evidence" value="ECO:0007669"/>
    <property type="project" value="TreeGrafter"/>
</dbReference>
<dbReference type="InterPro" id="IPR019479">
    <property type="entry name" value="Peroxiredoxin_C"/>
</dbReference>
<evidence type="ECO:0000256" key="2">
    <source>
        <dbReference type="ARBA" id="ARBA00009796"/>
    </source>
</evidence>
<comment type="subcellular location">
    <subcellularLocation>
        <location evidence="1">Cytoplasm</location>
    </subcellularLocation>
</comment>
<dbReference type="OrthoDB" id="9812811at2"/>
<gene>
    <name evidence="12" type="ORF">SAMN05444148_2062</name>
</gene>
<dbReference type="Pfam" id="PF10417">
    <property type="entry name" value="1-cysPrx_C"/>
    <property type="match status" value="1"/>
</dbReference>
<dbReference type="Gene3D" id="3.40.30.10">
    <property type="entry name" value="Glutaredoxin"/>
    <property type="match status" value="1"/>
</dbReference>
<keyword evidence="13" id="KW-1185">Reference proteome</keyword>
<keyword evidence="4" id="KW-0575">Peroxidase</keyword>
<comment type="function">
    <text evidence="9">Thiol-specific peroxidase that catalyzes the reduction of hydrogen peroxide and organic hydroperoxides to water and alcohols, respectively. Plays a role in cell protection against oxidative stress by detoxifying peroxides.</text>
</comment>
<dbReference type="AlphaFoldDB" id="A0A1M5T4Z3"/>
<dbReference type="InterPro" id="IPR036249">
    <property type="entry name" value="Thioredoxin-like_sf"/>
</dbReference>
<dbReference type="EMBL" id="FQWS01000002">
    <property type="protein sequence ID" value="SHH45815.1"/>
    <property type="molecule type" value="Genomic_DNA"/>
</dbReference>
<evidence type="ECO:0000256" key="10">
    <source>
        <dbReference type="PIRSR" id="PIRSR000239-1"/>
    </source>
</evidence>
<dbReference type="GO" id="GO:0006979">
    <property type="term" value="P:response to oxidative stress"/>
    <property type="evidence" value="ECO:0007669"/>
    <property type="project" value="TreeGrafter"/>
</dbReference>
<dbReference type="Pfam" id="PF00578">
    <property type="entry name" value="AhpC-TSA"/>
    <property type="match status" value="1"/>
</dbReference>
<dbReference type="STRING" id="1089305.SAMN05444148_2062"/>
<dbReference type="SUPFAM" id="SSF52833">
    <property type="entry name" value="Thioredoxin-like"/>
    <property type="match status" value="1"/>
</dbReference>
<dbReference type="InterPro" id="IPR024706">
    <property type="entry name" value="Peroxiredoxin_AhpC-typ"/>
</dbReference>
<organism evidence="12 13">
    <name type="scientific">Winogradskyella jejuensis</name>
    <dbReference type="NCBI Taxonomy" id="1089305"/>
    <lineage>
        <taxon>Bacteria</taxon>
        <taxon>Pseudomonadati</taxon>
        <taxon>Bacteroidota</taxon>
        <taxon>Flavobacteriia</taxon>
        <taxon>Flavobacteriales</taxon>
        <taxon>Flavobacteriaceae</taxon>
        <taxon>Winogradskyella</taxon>
    </lineage>
</organism>
<evidence type="ECO:0000256" key="8">
    <source>
        <dbReference type="ARBA" id="ARBA00032824"/>
    </source>
</evidence>
<dbReference type="RefSeq" id="WP_073086121.1">
    <property type="nucleotide sequence ID" value="NZ_FQWS01000002.1"/>
</dbReference>
<evidence type="ECO:0000313" key="13">
    <source>
        <dbReference type="Proteomes" id="UP000184522"/>
    </source>
</evidence>
<dbReference type="PANTHER" id="PTHR10681">
    <property type="entry name" value="THIOREDOXIN PEROXIDASE"/>
    <property type="match status" value="1"/>
</dbReference>
<dbReference type="InterPro" id="IPR000866">
    <property type="entry name" value="AhpC/TSA"/>
</dbReference>
<feature type="domain" description="Thioredoxin" evidence="11">
    <location>
        <begin position="3"/>
        <end position="177"/>
    </location>
</feature>
<dbReference type="CDD" id="cd03015">
    <property type="entry name" value="PRX_Typ2cys"/>
    <property type="match status" value="1"/>
</dbReference>
<dbReference type="FunFam" id="3.40.30.10:FF:000002">
    <property type="entry name" value="Alkyl hydroperoxide reductase C"/>
    <property type="match status" value="1"/>
</dbReference>
<dbReference type="PROSITE" id="PS51352">
    <property type="entry name" value="THIOREDOXIN_2"/>
    <property type="match status" value="1"/>
</dbReference>
<evidence type="ECO:0000259" key="11">
    <source>
        <dbReference type="PROSITE" id="PS51352"/>
    </source>
</evidence>
<keyword evidence="6" id="KW-1015">Disulfide bond</keyword>
<reference evidence="13" key="1">
    <citation type="submission" date="2016-11" db="EMBL/GenBank/DDBJ databases">
        <authorList>
            <person name="Varghese N."/>
            <person name="Submissions S."/>
        </authorList>
    </citation>
    <scope>NUCLEOTIDE SEQUENCE [LARGE SCALE GENOMIC DNA]</scope>
    <source>
        <strain evidence="13">DSM 25330</strain>
    </source>
</reference>
<evidence type="ECO:0000256" key="1">
    <source>
        <dbReference type="ARBA" id="ARBA00004496"/>
    </source>
</evidence>
<sequence>MAVLVGKKAPQFNAQAVVNGREFVTDFSLNQFIGNKHVVLFFYPKDFTFVCPTELHAFQEKLDEFKSRNTEVIAVSTDTEQSHFGWLQMEKNHGGIKGITYPLVADTNKTISKNYDVLAGDYFYDENDMLQAEGELIAYRGLFLIDKEGIVRHQIVNDLPLGRNVDEALRMVDALQFVEENGEVCPANWNKGKTGMQATHEGVAEFLEKHVN</sequence>
<evidence type="ECO:0000256" key="4">
    <source>
        <dbReference type="ARBA" id="ARBA00022559"/>
    </source>
</evidence>
<dbReference type="GO" id="GO:0005829">
    <property type="term" value="C:cytosol"/>
    <property type="evidence" value="ECO:0007669"/>
    <property type="project" value="TreeGrafter"/>
</dbReference>
<keyword evidence="3" id="KW-0963">Cytoplasm</keyword>
<protein>
    <recommendedName>
        <fullName evidence="8">Thioredoxin peroxidase</fullName>
    </recommendedName>
</protein>
<evidence type="ECO:0000256" key="7">
    <source>
        <dbReference type="ARBA" id="ARBA00023284"/>
    </source>
</evidence>
<evidence type="ECO:0000313" key="12">
    <source>
        <dbReference type="EMBL" id="SHH45815.1"/>
    </source>
</evidence>
<dbReference type="PIRSF" id="PIRSF000239">
    <property type="entry name" value="AHPC"/>
    <property type="match status" value="1"/>
</dbReference>
<dbReference type="PANTHER" id="PTHR10681:SF128">
    <property type="entry name" value="THIOREDOXIN-DEPENDENT PEROXIDE REDUCTASE, MITOCHONDRIAL"/>
    <property type="match status" value="1"/>
</dbReference>
<proteinExistence type="inferred from homology"/>
<dbReference type="GO" id="GO:0045454">
    <property type="term" value="P:cell redox homeostasis"/>
    <property type="evidence" value="ECO:0007669"/>
    <property type="project" value="TreeGrafter"/>
</dbReference>
<name>A0A1M5T4Z3_9FLAO</name>
<accession>A0A1M5T4Z3</accession>
<evidence type="ECO:0000256" key="3">
    <source>
        <dbReference type="ARBA" id="ARBA00022490"/>
    </source>
</evidence>
<comment type="similarity">
    <text evidence="2">Belongs to the peroxiredoxin family. AhpC/Prx1 subfamily.</text>
</comment>
<dbReference type="GO" id="GO:0008379">
    <property type="term" value="F:thioredoxin peroxidase activity"/>
    <property type="evidence" value="ECO:0007669"/>
    <property type="project" value="TreeGrafter"/>
</dbReference>
<dbReference type="InterPro" id="IPR013766">
    <property type="entry name" value="Thioredoxin_domain"/>
</dbReference>